<dbReference type="GO" id="GO:0043683">
    <property type="term" value="P:type IV pilus assembly"/>
    <property type="evidence" value="ECO:0007669"/>
    <property type="project" value="InterPro"/>
</dbReference>
<dbReference type="Proteomes" id="UP000005536">
    <property type="component" value="Unassembled WGS sequence"/>
</dbReference>
<feature type="transmembrane region" description="Helical" evidence="3">
    <location>
        <begin position="12"/>
        <end position="33"/>
    </location>
</feature>
<keyword evidence="3" id="KW-0812">Transmembrane</keyword>
<comment type="subunit">
    <text evidence="1">The pili are polar flexible filaments of about 5.4 nanometers diameter and 2.5 micrometers average length; they consist of only a single polypeptide chain arranged in a helical configuration of five subunits per turn in the assembled pilus.</text>
</comment>
<dbReference type="SUPFAM" id="SSF54523">
    <property type="entry name" value="Pili subunits"/>
    <property type="match status" value="1"/>
</dbReference>
<evidence type="ECO:0000256" key="3">
    <source>
        <dbReference type="SAM" id="Phobius"/>
    </source>
</evidence>
<accession>D4DM98</accession>
<dbReference type="InterPro" id="IPR012902">
    <property type="entry name" value="N_methyl_site"/>
</dbReference>
<dbReference type="InterPro" id="IPR031982">
    <property type="entry name" value="PilE-like"/>
</dbReference>
<dbReference type="PRINTS" id="PR00813">
    <property type="entry name" value="BCTERIALGSPG"/>
</dbReference>
<dbReference type="NCBIfam" id="TIGR02532">
    <property type="entry name" value="IV_pilin_GFxxxE"/>
    <property type="match status" value="1"/>
</dbReference>
<evidence type="ECO:0000313" key="5">
    <source>
        <dbReference type="Proteomes" id="UP000005536"/>
    </source>
</evidence>
<dbReference type="STRING" id="546263.NELON_10350"/>
<sequence>MMNKHPLRGFTLIEVLITVAIVAILAAIALPSYDRFVRNSRLENARADLLNNAQRLERYYAQKRKFTDFDKLKNDNRYFDIEGTYKDNHFTLTAKPNSTSNGSETRFLQLDDSGTVVICEAADECVMY</sequence>
<evidence type="ECO:0000256" key="1">
    <source>
        <dbReference type="ARBA" id="ARBA00011156"/>
    </source>
</evidence>
<dbReference type="GO" id="GO:0015628">
    <property type="term" value="P:protein secretion by the type II secretion system"/>
    <property type="evidence" value="ECO:0007669"/>
    <property type="project" value="InterPro"/>
</dbReference>
<proteinExistence type="predicted"/>
<name>D4DM98_NEIEG</name>
<dbReference type="AlphaFoldDB" id="D4DM98"/>
<organism evidence="4 5">
    <name type="scientific">Neisseria elongata subsp. glycolytica ATCC 29315</name>
    <dbReference type="NCBI Taxonomy" id="546263"/>
    <lineage>
        <taxon>Bacteria</taxon>
        <taxon>Pseudomonadati</taxon>
        <taxon>Pseudomonadota</taxon>
        <taxon>Betaproteobacteria</taxon>
        <taxon>Neisseriales</taxon>
        <taxon>Neisseriaceae</taxon>
        <taxon>Neisseria</taxon>
    </lineage>
</organism>
<gene>
    <name evidence="4" type="ORF">NEIELOOT_00163</name>
</gene>
<evidence type="ECO:0000313" key="4">
    <source>
        <dbReference type="EMBL" id="EFE51014.1"/>
    </source>
</evidence>
<dbReference type="RefSeq" id="WP_003769618.1">
    <property type="nucleotide sequence ID" value="NZ_CP007726.1"/>
</dbReference>
<dbReference type="Pfam" id="PF16732">
    <property type="entry name" value="ComP_DUS"/>
    <property type="match status" value="1"/>
</dbReference>
<dbReference type="Gene3D" id="3.30.700.50">
    <property type="match status" value="1"/>
</dbReference>
<keyword evidence="3" id="KW-0472">Membrane</keyword>
<evidence type="ECO:0000256" key="2">
    <source>
        <dbReference type="ARBA" id="ARBA00022481"/>
    </source>
</evidence>
<comment type="caution">
    <text evidence="4">The sequence shown here is derived from an EMBL/GenBank/DDBJ whole genome shotgun (WGS) entry which is preliminary data.</text>
</comment>
<keyword evidence="3" id="KW-1133">Transmembrane helix</keyword>
<dbReference type="Pfam" id="PF07963">
    <property type="entry name" value="N_methyl"/>
    <property type="match status" value="1"/>
</dbReference>
<protein>
    <submittedName>
        <fullName evidence="4">Prepilin-type cleavage/methylation N-terminal domain protein</fullName>
    </submittedName>
</protein>
<dbReference type="InterPro" id="IPR045584">
    <property type="entry name" value="Pilin-like"/>
</dbReference>
<dbReference type="GO" id="GO:0015627">
    <property type="term" value="C:type II protein secretion system complex"/>
    <property type="evidence" value="ECO:0007669"/>
    <property type="project" value="InterPro"/>
</dbReference>
<reference evidence="4 5" key="1">
    <citation type="submission" date="2010-02" db="EMBL/GenBank/DDBJ databases">
        <authorList>
            <person name="Weinstock G."/>
            <person name="Sodergren E."/>
            <person name="Clifton S."/>
            <person name="Fulton L."/>
            <person name="Fulton B."/>
            <person name="Courtney L."/>
            <person name="Fronick C."/>
            <person name="Harrison M."/>
            <person name="Strong C."/>
            <person name="Farmer C."/>
            <person name="Delahaunty K."/>
            <person name="Markovic C."/>
            <person name="Hall O."/>
            <person name="Minx P."/>
            <person name="Tomlinson C."/>
            <person name="Mitreva M."/>
            <person name="Nelson J."/>
            <person name="Hou S."/>
            <person name="Wollam A."/>
            <person name="Pepin K.H."/>
            <person name="Johnson M."/>
            <person name="Bhonagiri V."/>
            <person name="Zhang X."/>
            <person name="Suruliraj S."/>
            <person name="Warren W."/>
            <person name="Chinwalla A."/>
            <person name="Mardis E.R."/>
            <person name="Wilson R.K."/>
        </authorList>
    </citation>
    <scope>NUCLEOTIDE SEQUENCE [LARGE SCALE GENOMIC DNA]</scope>
    <source>
        <strain evidence="4 5">ATCC 29315</strain>
    </source>
</reference>
<dbReference type="EMBL" id="ADBF01000004">
    <property type="protein sequence ID" value="EFE51014.1"/>
    <property type="molecule type" value="Genomic_DNA"/>
</dbReference>
<dbReference type="PROSITE" id="PS00409">
    <property type="entry name" value="PROKAR_NTER_METHYL"/>
    <property type="match status" value="1"/>
</dbReference>
<dbReference type="InterPro" id="IPR000983">
    <property type="entry name" value="Bac_GSPG_pilin"/>
</dbReference>
<keyword evidence="2" id="KW-0488">Methylation</keyword>